<evidence type="ECO:0000313" key="2">
    <source>
        <dbReference type="Proteomes" id="UP000683291"/>
    </source>
</evidence>
<organism evidence="1 2">
    <name type="scientific">Sulfitobacter albidus</name>
    <dbReference type="NCBI Taxonomy" id="2829501"/>
    <lineage>
        <taxon>Bacteria</taxon>
        <taxon>Pseudomonadati</taxon>
        <taxon>Pseudomonadota</taxon>
        <taxon>Alphaproteobacteria</taxon>
        <taxon>Rhodobacterales</taxon>
        <taxon>Roseobacteraceae</taxon>
        <taxon>Sulfitobacter</taxon>
    </lineage>
</organism>
<dbReference type="Proteomes" id="UP000683291">
    <property type="component" value="Chromosome 1"/>
</dbReference>
<dbReference type="EMBL" id="CP073581">
    <property type="protein sequence ID" value="QUJ75488.1"/>
    <property type="molecule type" value="Genomic_DNA"/>
</dbReference>
<proteinExistence type="predicted"/>
<dbReference type="RefSeq" id="WP_212703693.1">
    <property type="nucleotide sequence ID" value="NZ_CP073581.1"/>
</dbReference>
<gene>
    <name evidence="1" type="ORF">KDD17_10950</name>
</gene>
<protein>
    <submittedName>
        <fullName evidence="1">Uncharacterized protein</fullName>
    </submittedName>
</protein>
<dbReference type="KEGG" id="sual:KDD17_10950"/>
<accession>A0A975JBQ1</accession>
<dbReference type="AlphaFoldDB" id="A0A975JBQ1"/>
<keyword evidence="2" id="KW-1185">Reference proteome</keyword>
<evidence type="ECO:0000313" key="1">
    <source>
        <dbReference type="EMBL" id="QUJ75488.1"/>
    </source>
</evidence>
<name>A0A975JBQ1_9RHOB</name>
<sequence length="71" mass="7714">MHENPVRRLRQLRGADGLAVEVGELGLRRFGGVGREHGLRGDEHGAEQGRAGQQEVVGEFHGIMSFCVGYA</sequence>
<reference evidence="1" key="1">
    <citation type="submission" date="2021-04" db="EMBL/GenBank/DDBJ databases">
        <title>Complete genome sequence for Sulfitobacter sp. strain JK7-1.</title>
        <authorList>
            <person name="Park S.-J."/>
        </authorList>
    </citation>
    <scope>NUCLEOTIDE SEQUENCE</scope>
    <source>
        <strain evidence="1">JK7-1</strain>
    </source>
</reference>